<evidence type="ECO:0000313" key="2">
    <source>
        <dbReference type="EMBL" id="KAJ6764266.1"/>
    </source>
</evidence>
<dbReference type="AlphaFoldDB" id="A0A9Q0WBL2"/>
<accession>A0A9Q0WBL2</accession>
<protein>
    <submittedName>
        <fullName evidence="2">Uncharacterized protein</fullName>
    </submittedName>
</protein>
<dbReference type="Proteomes" id="UP001151752">
    <property type="component" value="Chromosome 12"/>
</dbReference>
<dbReference type="EMBL" id="JAPFFM010000004">
    <property type="protein sequence ID" value="KAJ6764266.1"/>
    <property type="molecule type" value="Genomic_DNA"/>
</dbReference>
<gene>
    <name evidence="2" type="ORF">OIU74_023194</name>
</gene>
<evidence type="ECO:0000313" key="3">
    <source>
        <dbReference type="Proteomes" id="UP001151752"/>
    </source>
</evidence>
<reference evidence="2" key="2">
    <citation type="journal article" date="2023" name="Int. J. Mol. Sci.">
        <title>De Novo Assembly and Annotation of 11 Diverse Shrub Willow (Salix) Genomes Reveals Novel Gene Organization in Sex-Linked Regions.</title>
        <authorList>
            <person name="Hyden B."/>
            <person name="Feng K."/>
            <person name="Yates T.B."/>
            <person name="Jawdy S."/>
            <person name="Cereghino C."/>
            <person name="Smart L.B."/>
            <person name="Muchero W."/>
        </authorList>
    </citation>
    <scope>NUCLEOTIDE SEQUENCE</scope>
    <source>
        <tissue evidence="2">Shoot tip</tissue>
    </source>
</reference>
<feature type="non-terminal residue" evidence="2">
    <location>
        <position position="107"/>
    </location>
</feature>
<proteinExistence type="predicted"/>
<reference evidence="2" key="1">
    <citation type="submission" date="2022-11" db="EMBL/GenBank/DDBJ databases">
        <authorList>
            <person name="Hyden B.L."/>
            <person name="Feng K."/>
            <person name="Yates T."/>
            <person name="Jawdy S."/>
            <person name="Smart L.B."/>
            <person name="Muchero W."/>
        </authorList>
    </citation>
    <scope>NUCLEOTIDE SEQUENCE</scope>
    <source>
        <tissue evidence="2">Shoot tip</tissue>
    </source>
</reference>
<name>A0A9Q0WBL2_9ROSI</name>
<keyword evidence="1" id="KW-1133">Transmembrane helix</keyword>
<feature type="transmembrane region" description="Helical" evidence="1">
    <location>
        <begin position="6"/>
        <end position="30"/>
    </location>
</feature>
<keyword evidence="1" id="KW-0812">Transmembrane</keyword>
<sequence>MYFSLIYDYGFVFTSMVVYSFLLLVQIFVFKEQTKKKMRKETRETHHHWTLTITHEYRDTQDAQRKQLLYLKCWYHECTSRVISADFAFTLWNTSTQFSSENYQSSF</sequence>
<comment type="caution">
    <text evidence="2">The sequence shown here is derived from an EMBL/GenBank/DDBJ whole genome shotgun (WGS) entry which is preliminary data.</text>
</comment>
<keyword evidence="3" id="KW-1185">Reference proteome</keyword>
<keyword evidence="1" id="KW-0472">Membrane</keyword>
<evidence type="ECO:0000256" key="1">
    <source>
        <dbReference type="SAM" id="Phobius"/>
    </source>
</evidence>
<organism evidence="2 3">
    <name type="scientific">Salix koriyanagi</name>
    <dbReference type="NCBI Taxonomy" id="2511006"/>
    <lineage>
        <taxon>Eukaryota</taxon>
        <taxon>Viridiplantae</taxon>
        <taxon>Streptophyta</taxon>
        <taxon>Embryophyta</taxon>
        <taxon>Tracheophyta</taxon>
        <taxon>Spermatophyta</taxon>
        <taxon>Magnoliopsida</taxon>
        <taxon>eudicotyledons</taxon>
        <taxon>Gunneridae</taxon>
        <taxon>Pentapetalae</taxon>
        <taxon>rosids</taxon>
        <taxon>fabids</taxon>
        <taxon>Malpighiales</taxon>
        <taxon>Salicaceae</taxon>
        <taxon>Saliceae</taxon>
        <taxon>Salix</taxon>
    </lineage>
</organism>